<evidence type="ECO:0000256" key="2">
    <source>
        <dbReference type="ARBA" id="ARBA00022728"/>
    </source>
</evidence>
<keyword evidence="4" id="KW-1185">Reference proteome</keyword>
<evidence type="ECO:0000256" key="1">
    <source>
        <dbReference type="ARBA" id="ARBA00005754"/>
    </source>
</evidence>
<dbReference type="EMBL" id="HG686409">
    <property type="protein sequence ID" value="CDJ34319.1"/>
    <property type="molecule type" value="Genomic_DNA"/>
</dbReference>
<dbReference type="GO" id="GO:0000245">
    <property type="term" value="P:spliceosomal complex assembly"/>
    <property type="evidence" value="ECO:0007669"/>
    <property type="project" value="InterPro"/>
</dbReference>
<dbReference type="GO" id="GO:0005681">
    <property type="term" value="C:spliceosomal complex"/>
    <property type="evidence" value="ECO:0007669"/>
    <property type="project" value="UniProtKB-KW"/>
</dbReference>
<dbReference type="InterPro" id="IPR016024">
    <property type="entry name" value="ARM-type_fold"/>
</dbReference>
<dbReference type="InterPro" id="IPR011989">
    <property type="entry name" value="ARM-like"/>
</dbReference>
<evidence type="ECO:0008006" key="5">
    <source>
        <dbReference type="Google" id="ProtNLM"/>
    </source>
</evidence>
<keyword evidence="2" id="KW-0507">mRNA processing</keyword>
<comment type="similarity">
    <text evidence="1">Belongs to the SF3B1 family.</text>
</comment>
<name>U6K8M5_9EIME</name>
<dbReference type="RefSeq" id="XP_013356882.1">
    <property type="nucleotide sequence ID" value="XM_013501428.1"/>
</dbReference>
<protein>
    <recommendedName>
        <fullName evidence="5">Splicing factor 3B subunit 1</fullName>
    </recommendedName>
</protein>
<organism evidence="3 4">
    <name type="scientific">Eimeria mitis</name>
    <dbReference type="NCBI Taxonomy" id="44415"/>
    <lineage>
        <taxon>Eukaryota</taxon>
        <taxon>Sar</taxon>
        <taxon>Alveolata</taxon>
        <taxon>Apicomplexa</taxon>
        <taxon>Conoidasida</taxon>
        <taxon>Coccidia</taxon>
        <taxon>Eucoccidiorida</taxon>
        <taxon>Eimeriorina</taxon>
        <taxon>Eimeriidae</taxon>
        <taxon>Eimeria</taxon>
    </lineage>
</organism>
<dbReference type="OrthoDB" id="438939at2759"/>
<reference evidence="3" key="2">
    <citation type="submission" date="2013-10" db="EMBL/GenBank/DDBJ databases">
        <authorList>
            <person name="Aslett M."/>
        </authorList>
    </citation>
    <scope>NUCLEOTIDE SEQUENCE [LARGE SCALE GENOMIC DNA]</scope>
    <source>
        <strain evidence="3">Houghton</strain>
    </source>
</reference>
<dbReference type="VEuPathDB" id="ToxoDB:EMH_0089480"/>
<dbReference type="GeneID" id="25383208"/>
<reference evidence="3" key="1">
    <citation type="submission" date="2013-10" db="EMBL/GenBank/DDBJ databases">
        <title>Genomic analysis of the causative agents of coccidiosis in chickens.</title>
        <authorList>
            <person name="Reid A.J."/>
            <person name="Blake D."/>
            <person name="Billington K."/>
            <person name="Browne H."/>
            <person name="Dunn M."/>
            <person name="Hung S."/>
            <person name="Kawahara F."/>
            <person name="Miranda-Saavedra D."/>
            <person name="Mourier T."/>
            <person name="Nagra H."/>
            <person name="Otto T.D."/>
            <person name="Rawlings N."/>
            <person name="Sanchez A."/>
            <person name="Sanders M."/>
            <person name="Subramaniam C."/>
            <person name="Tay Y."/>
            <person name="Dear P."/>
            <person name="Doerig C."/>
            <person name="Gruber A."/>
            <person name="Parkinson J."/>
            <person name="Shirley M."/>
            <person name="Wan K.L."/>
            <person name="Berriman M."/>
            <person name="Tomley F."/>
            <person name="Pain A."/>
        </authorList>
    </citation>
    <scope>NUCLEOTIDE SEQUENCE [LARGE SCALE GENOMIC DNA]</scope>
    <source>
        <strain evidence="3">Houghton</strain>
    </source>
</reference>
<dbReference type="InterPro" id="IPR038737">
    <property type="entry name" value="SF3b_su1-like"/>
</dbReference>
<evidence type="ECO:0000313" key="3">
    <source>
        <dbReference type="EMBL" id="CDJ34319.1"/>
    </source>
</evidence>
<dbReference type="AlphaFoldDB" id="U6K8M5"/>
<evidence type="ECO:0000313" key="4">
    <source>
        <dbReference type="Proteomes" id="UP000030744"/>
    </source>
</evidence>
<dbReference type="FunFam" id="1.25.10.10:FF:000066">
    <property type="entry name" value="Splicing factor 3B subunit 1"/>
    <property type="match status" value="1"/>
</dbReference>
<dbReference type="Gene3D" id="1.25.10.10">
    <property type="entry name" value="Leucine-rich Repeat Variant"/>
    <property type="match status" value="1"/>
</dbReference>
<keyword evidence="2" id="KW-0508">mRNA splicing</keyword>
<proteinExistence type="inferred from homology"/>
<dbReference type="Proteomes" id="UP000030744">
    <property type="component" value="Unassembled WGS sequence"/>
</dbReference>
<gene>
    <name evidence="3" type="ORF">EMH_0089480</name>
</gene>
<accession>U6K8M5</accession>
<dbReference type="GO" id="GO:0003729">
    <property type="term" value="F:mRNA binding"/>
    <property type="evidence" value="ECO:0007669"/>
    <property type="project" value="InterPro"/>
</dbReference>
<sequence>MVMLVREFETNDEEMKKIVLRVVKQCVATEGVEGEYIRTDIIPPFFSKMWLVRNALDRRTAKLLTETATELASKAGGAHVIKFIVDDLKDPSEPFRRVTLETIEQIIVNGGVADIDGRLEEQLIDGLLYAFQEQTTEETVVLLNGFSTIVNALGTRVKPYLPQICGVIRWRLNTPSAKLRQQAADLVSRIATVMFKSGEEQMLGHLGLFLYEYLGEEYPDVLGSILCALKAIVNVIGMNKMTPPIKDLLPRLTPILKNRHEKVQENLIDLIGRIADRGGDLVSPKEWDRICFDLLDLLRAQKKSIRRATVNTFGYIARTIGPQDVLATLLNNLKMQERQLRVHGLSCEDALTHLFNYVWPNIFEVSAHMVQAFFDAVDGMRVAIGPGVVFRYVILGLFHPARKVREVYWRVYNTVYIGHQDAMVAFYPKLPDEGKHSFARHELEMFI</sequence>
<dbReference type="SUPFAM" id="SSF48371">
    <property type="entry name" value="ARM repeat"/>
    <property type="match status" value="1"/>
</dbReference>
<dbReference type="PANTHER" id="PTHR12097">
    <property type="entry name" value="SPLICING FACTOR 3B, SUBUNIT 1-RELATED"/>
    <property type="match status" value="1"/>
</dbReference>
<keyword evidence="2" id="KW-0747">Spliceosome</keyword>